<dbReference type="AlphaFoldDB" id="A0A8H6FZU8"/>
<dbReference type="Proteomes" id="UP000578531">
    <property type="component" value="Unassembled WGS sequence"/>
</dbReference>
<comment type="caution">
    <text evidence="1">The sequence shown here is derived from an EMBL/GenBank/DDBJ whole genome shotgun (WGS) entry which is preliminary data.</text>
</comment>
<keyword evidence="2" id="KW-1185">Reference proteome</keyword>
<protein>
    <submittedName>
        <fullName evidence="1">Uncharacterized protein</fullName>
    </submittedName>
</protein>
<dbReference type="GeneID" id="59285801"/>
<reference evidence="1 2" key="1">
    <citation type="journal article" date="2020" name="Genomics">
        <title>Complete, high-quality genomes from long-read metagenomic sequencing of two wolf lichen thalli reveals enigmatic genome architecture.</title>
        <authorList>
            <person name="McKenzie S.K."/>
            <person name="Walston R.F."/>
            <person name="Allen J.L."/>
        </authorList>
    </citation>
    <scope>NUCLEOTIDE SEQUENCE [LARGE SCALE GENOMIC DNA]</scope>
    <source>
        <strain evidence="1">WasteWater2</strain>
    </source>
</reference>
<evidence type="ECO:0000313" key="2">
    <source>
        <dbReference type="Proteomes" id="UP000578531"/>
    </source>
</evidence>
<name>A0A8H6FZU8_9LECA</name>
<accession>A0A8H6FZU8</accession>
<gene>
    <name evidence="1" type="ORF">HO173_004136</name>
</gene>
<organism evidence="1 2">
    <name type="scientific">Letharia columbiana</name>
    <dbReference type="NCBI Taxonomy" id="112416"/>
    <lineage>
        <taxon>Eukaryota</taxon>
        <taxon>Fungi</taxon>
        <taxon>Dikarya</taxon>
        <taxon>Ascomycota</taxon>
        <taxon>Pezizomycotina</taxon>
        <taxon>Lecanoromycetes</taxon>
        <taxon>OSLEUM clade</taxon>
        <taxon>Lecanoromycetidae</taxon>
        <taxon>Lecanorales</taxon>
        <taxon>Lecanorineae</taxon>
        <taxon>Parmeliaceae</taxon>
        <taxon>Letharia</taxon>
    </lineage>
</organism>
<dbReference type="RefSeq" id="XP_037167253.1">
    <property type="nucleotide sequence ID" value="XM_037306060.1"/>
</dbReference>
<sequence length="245" mass="27521">MRLYAAASSAASHPLPTMLRYAFFYRSMLFNATSSGISTISLPFIPFFTSQSNHIVSDIRRIFDKGLPRRYCLSYETWPLPTSYLSALQKRLLEHFVDKNHGSRRSRFVKSKLEFGIRNDDTSLSGLRKSANFRRTDVLVLSSDFGLRIRSPEGLLQLLGLLQAWRKTSAAHRAILLIGAPSGPSDVSSYNALYLKHFEAFDHHTPALELGDHFRGQVFLESLRAIQGDVVRAGSWAATTPTRIG</sequence>
<evidence type="ECO:0000313" key="1">
    <source>
        <dbReference type="EMBL" id="KAF6237935.1"/>
    </source>
</evidence>
<proteinExistence type="predicted"/>
<dbReference type="EMBL" id="JACCJC010000012">
    <property type="protein sequence ID" value="KAF6237935.1"/>
    <property type="molecule type" value="Genomic_DNA"/>
</dbReference>